<dbReference type="EMBL" id="MU404352">
    <property type="protein sequence ID" value="KAI1615472.1"/>
    <property type="molecule type" value="Genomic_DNA"/>
</dbReference>
<protein>
    <submittedName>
        <fullName evidence="1">Uncharacterized protein</fullName>
    </submittedName>
</protein>
<proteinExistence type="predicted"/>
<organism evidence="1 2">
    <name type="scientific">Exophiala viscosa</name>
    <dbReference type="NCBI Taxonomy" id="2486360"/>
    <lineage>
        <taxon>Eukaryota</taxon>
        <taxon>Fungi</taxon>
        <taxon>Dikarya</taxon>
        <taxon>Ascomycota</taxon>
        <taxon>Pezizomycotina</taxon>
        <taxon>Eurotiomycetes</taxon>
        <taxon>Chaetothyriomycetidae</taxon>
        <taxon>Chaetothyriales</taxon>
        <taxon>Herpotrichiellaceae</taxon>
        <taxon>Exophiala</taxon>
    </lineage>
</organism>
<gene>
    <name evidence="1" type="ORF">EDD36DRAFT_473233</name>
</gene>
<evidence type="ECO:0000313" key="2">
    <source>
        <dbReference type="Proteomes" id="UP001203852"/>
    </source>
</evidence>
<dbReference type="Proteomes" id="UP001203852">
    <property type="component" value="Unassembled WGS sequence"/>
</dbReference>
<dbReference type="AlphaFoldDB" id="A0AAN6IEY0"/>
<name>A0AAN6IEY0_9EURO</name>
<reference evidence="1" key="1">
    <citation type="journal article" date="2022" name="bioRxiv">
        <title>Deciphering the potential niche of two novel black yeast fungi from a biological soil crust based on their genomes, phenotypes, and melanin regulation.</title>
        <authorList>
            <consortium name="DOE Joint Genome Institute"/>
            <person name="Carr E.C."/>
            <person name="Barton Q."/>
            <person name="Grambo S."/>
            <person name="Sullivan M."/>
            <person name="Renfro C.M."/>
            <person name="Kuo A."/>
            <person name="Pangilinan J."/>
            <person name="Lipzen A."/>
            <person name="Keymanesh K."/>
            <person name="Savage E."/>
            <person name="Barry K."/>
            <person name="Grigoriev I.V."/>
            <person name="Riekhof W.R."/>
            <person name="Harris S.S."/>
        </authorList>
    </citation>
    <scope>NUCLEOTIDE SEQUENCE</scope>
    <source>
        <strain evidence="1">JF 03-4F</strain>
    </source>
</reference>
<accession>A0AAN6IEY0</accession>
<evidence type="ECO:0000313" key="1">
    <source>
        <dbReference type="EMBL" id="KAI1615472.1"/>
    </source>
</evidence>
<sequence length="210" mass="23789">MMLDKVAVQPNSIPASTSWETRLAKYFRELASVRGYDAPADENWVVAEMEEISGFLDRGVRRYQDAQHGITVSMHVVRPQTPNDSLLTYLRALCGRSAPVMTYLPRAYAAAAIYQWVFCCTFEENVELGQNTYFADALALLAHDDTKVVRRLKGIKYLDYLETTVRPTSPTIAEVTNGKNTRWLPALFYWSNNGLLYLYLRATTRSSISG</sequence>
<keyword evidence="2" id="KW-1185">Reference proteome</keyword>
<comment type="caution">
    <text evidence="1">The sequence shown here is derived from an EMBL/GenBank/DDBJ whole genome shotgun (WGS) entry which is preliminary data.</text>
</comment>